<dbReference type="PANTHER" id="PTHR30154:SF34">
    <property type="entry name" value="TRANSCRIPTIONAL REGULATOR AZLB"/>
    <property type="match status" value="1"/>
</dbReference>
<sequence length="143" mass="15733">MDTLDRQLIGLLRQNARTSVATLAHKLKVSRGTVTNRIAKLENEGVIVGYTVQLRPDSQPAEIRAWMSIVVAGNETRSVIASLLGEPGVAALHDTNGHWDLLAELRAENLNELSEILERIRLIRSIQTSETSIHLATYRGGSI</sequence>
<dbReference type="InterPro" id="IPR019888">
    <property type="entry name" value="Tscrpt_reg_AsnC-like"/>
</dbReference>
<protein>
    <submittedName>
        <fullName evidence="5">Lrp/AsnC family transcriptional regulator</fullName>
    </submittedName>
</protein>
<reference evidence="5" key="1">
    <citation type="submission" date="2022-01" db="EMBL/GenBank/DDBJ databases">
        <authorList>
            <person name="Jo J.-H."/>
            <person name="Im W.-T."/>
        </authorList>
    </citation>
    <scope>NUCLEOTIDE SEQUENCE</scope>
    <source>
        <strain evidence="5">XY25</strain>
    </source>
</reference>
<organism evidence="5 6">
    <name type="scientific">Dechloromonas hankyongensis</name>
    <dbReference type="NCBI Taxonomy" id="2908002"/>
    <lineage>
        <taxon>Bacteria</taxon>
        <taxon>Pseudomonadati</taxon>
        <taxon>Pseudomonadota</taxon>
        <taxon>Betaproteobacteria</taxon>
        <taxon>Rhodocyclales</taxon>
        <taxon>Azonexaceae</taxon>
        <taxon>Dechloromonas</taxon>
    </lineage>
</organism>
<evidence type="ECO:0000313" key="6">
    <source>
        <dbReference type="Proteomes" id="UP001165384"/>
    </source>
</evidence>
<dbReference type="Gene3D" id="1.10.10.10">
    <property type="entry name" value="Winged helix-like DNA-binding domain superfamily/Winged helix DNA-binding domain"/>
    <property type="match status" value="1"/>
</dbReference>
<keyword evidence="6" id="KW-1185">Reference proteome</keyword>
<dbReference type="SUPFAM" id="SSF54909">
    <property type="entry name" value="Dimeric alpha+beta barrel"/>
    <property type="match status" value="1"/>
</dbReference>
<evidence type="ECO:0000313" key="5">
    <source>
        <dbReference type="EMBL" id="MCG2578181.1"/>
    </source>
</evidence>
<proteinExistence type="predicted"/>
<dbReference type="EMBL" id="JAKLTN010000002">
    <property type="protein sequence ID" value="MCG2578181.1"/>
    <property type="molecule type" value="Genomic_DNA"/>
</dbReference>
<evidence type="ECO:0000256" key="3">
    <source>
        <dbReference type="ARBA" id="ARBA00023163"/>
    </source>
</evidence>
<dbReference type="Pfam" id="PF01037">
    <property type="entry name" value="AsnC_trans_reg"/>
    <property type="match status" value="1"/>
</dbReference>
<dbReference type="InterPro" id="IPR000485">
    <property type="entry name" value="AsnC-type_HTH_dom"/>
</dbReference>
<evidence type="ECO:0000256" key="1">
    <source>
        <dbReference type="ARBA" id="ARBA00023015"/>
    </source>
</evidence>
<name>A0ABS9K4V0_9RHOO</name>
<dbReference type="InterPro" id="IPR036388">
    <property type="entry name" value="WH-like_DNA-bd_sf"/>
</dbReference>
<evidence type="ECO:0000256" key="2">
    <source>
        <dbReference type="ARBA" id="ARBA00023125"/>
    </source>
</evidence>
<dbReference type="PROSITE" id="PS50956">
    <property type="entry name" value="HTH_ASNC_2"/>
    <property type="match status" value="1"/>
</dbReference>
<dbReference type="SMART" id="SM00344">
    <property type="entry name" value="HTH_ASNC"/>
    <property type="match status" value="1"/>
</dbReference>
<dbReference type="SUPFAM" id="SSF46785">
    <property type="entry name" value="Winged helix' DNA-binding domain"/>
    <property type="match status" value="1"/>
</dbReference>
<keyword evidence="1" id="KW-0805">Transcription regulation</keyword>
<evidence type="ECO:0000259" key="4">
    <source>
        <dbReference type="PROSITE" id="PS50956"/>
    </source>
</evidence>
<keyword evidence="3" id="KW-0804">Transcription</keyword>
<dbReference type="Pfam" id="PF13404">
    <property type="entry name" value="HTH_AsnC-type"/>
    <property type="match status" value="1"/>
</dbReference>
<dbReference type="InterPro" id="IPR011008">
    <property type="entry name" value="Dimeric_a/b-barrel"/>
</dbReference>
<dbReference type="Gene3D" id="3.30.70.920">
    <property type="match status" value="1"/>
</dbReference>
<dbReference type="RefSeq" id="WP_275711512.1">
    <property type="nucleotide sequence ID" value="NZ_JAKLTN010000002.1"/>
</dbReference>
<keyword evidence="2" id="KW-0238">DNA-binding</keyword>
<dbReference type="Proteomes" id="UP001165384">
    <property type="component" value="Unassembled WGS sequence"/>
</dbReference>
<comment type="caution">
    <text evidence="5">The sequence shown here is derived from an EMBL/GenBank/DDBJ whole genome shotgun (WGS) entry which is preliminary data.</text>
</comment>
<gene>
    <name evidence="5" type="ORF">LZ012_14390</name>
</gene>
<dbReference type="PRINTS" id="PR00033">
    <property type="entry name" value="HTHASNC"/>
</dbReference>
<feature type="domain" description="HTH asnC-type" evidence="4">
    <location>
        <begin position="1"/>
        <end position="87"/>
    </location>
</feature>
<dbReference type="InterPro" id="IPR019887">
    <property type="entry name" value="Tscrpt_reg_AsnC/Lrp_C"/>
</dbReference>
<dbReference type="InterPro" id="IPR036390">
    <property type="entry name" value="WH_DNA-bd_sf"/>
</dbReference>
<dbReference type="PANTHER" id="PTHR30154">
    <property type="entry name" value="LEUCINE-RESPONSIVE REGULATORY PROTEIN"/>
    <property type="match status" value="1"/>
</dbReference>
<accession>A0ABS9K4V0</accession>